<comment type="similarity">
    <text evidence="7">Belongs to the class-I aminoacyl-tRNA synthetase family. GluQ subfamily.</text>
</comment>
<dbReference type="OrthoDB" id="9807503at2"/>
<accession>A0A432WRA6</accession>
<feature type="domain" description="Glutamyl/glutaminyl-tRNA synthetase class Ib catalytic" evidence="10">
    <location>
        <begin position="27"/>
        <end position="265"/>
    </location>
</feature>
<evidence type="ECO:0000256" key="1">
    <source>
        <dbReference type="ARBA" id="ARBA00022598"/>
    </source>
</evidence>
<evidence type="ECO:0000256" key="5">
    <source>
        <dbReference type="ARBA" id="ARBA00022840"/>
    </source>
</evidence>
<evidence type="ECO:0000256" key="3">
    <source>
        <dbReference type="ARBA" id="ARBA00022741"/>
    </source>
</evidence>
<dbReference type="GO" id="GO:0005524">
    <property type="term" value="F:ATP binding"/>
    <property type="evidence" value="ECO:0007669"/>
    <property type="project" value="UniProtKB-KW"/>
</dbReference>
<keyword evidence="3 7" id="KW-0547">Nucleotide-binding</keyword>
<feature type="binding site" evidence="7">
    <location>
        <position position="65"/>
    </location>
    <ligand>
        <name>L-glutamate</name>
        <dbReference type="ChEBI" id="CHEBI:29985"/>
    </ligand>
</feature>
<comment type="function">
    <text evidence="7">Catalyzes the tRNA-independent activation of glutamate in presence of ATP and the subsequent transfer of glutamate onto a tRNA(Asp). Glutamate is transferred on the 2-amino-5-(4,5-dihydroxy-2-cyclopenten-1-yl) moiety of the queuosine in the wobble position of the QUC anticodon.</text>
</comment>
<keyword evidence="12" id="KW-1185">Reference proteome</keyword>
<name>A0A432WRA6_9GAMM</name>
<feature type="binding site" evidence="7">
    <location>
        <position position="210"/>
    </location>
    <ligand>
        <name>L-glutamate</name>
        <dbReference type="ChEBI" id="CHEBI:29985"/>
    </ligand>
</feature>
<feature type="region of interest" description="Disordered" evidence="9">
    <location>
        <begin position="1"/>
        <end position="22"/>
    </location>
</feature>
<feature type="binding site" evidence="7">
    <location>
        <position position="121"/>
    </location>
    <ligand>
        <name>Zn(2+)</name>
        <dbReference type="ChEBI" id="CHEBI:29105"/>
    </ligand>
</feature>
<keyword evidence="2 7" id="KW-0479">Metal-binding</keyword>
<feature type="short sequence motif" description="'KMSKS' region" evidence="7">
    <location>
        <begin position="257"/>
        <end position="261"/>
    </location>
</feature>
<keyword evidence="4 7" id="KW-0862">Zinc</keyword>
<protein>
    <recommendedName>
        <fullName evidence="7">Glutamyl-Q tRNA(Asp) synthetase</fullName>
        <shortName evidence="7">Glu-Q-RSs</shortName>
        <ecNumber evidence="7">6.1.1.-</ecNumber>
    </recommendedName>
</protein>
<keyword evidence="6 7" id="KW-0030">Aminoacyl-tRNA synthetase</keyword>
<dbReference type="AlphaFoldDB" id="A0A432WRA6"/>
<dbReference type="PANTHER" id="PTHR43311">
    <property type="entry name" value="GLUTAMATE--TRNA LIGASE"/>
    <property type="match status" value="1"/>
</dbReference>
<sequence length="316" mass="34995">MATTANNAQQYPIGSSGQDNSQQRVYRGRFAPSPSGPLHAGSLVAALGSYLDARAHQGSWLVRIEDIDPPREIPGAADIILRQLEAHGLVWDESVSWQSENSERYLDWLGQLSAEGLCYYCTCSRAQIKARGESYDGHCRELNRSASNASVRLINKNPVLQLQDRWHGVVDLAKEQATEDFILRRRDGLWAYQLAVVSDDYASGITDIVRGEDLLHASGWQLTLWQQFNQLNQLNGQAKPLPRLGHLPLVIGHDGRKLSKQNHAPAIANREAKANLMAAARALGLVLPHIDNFDSISGYLSAATETWQQNKLNTVN</sequence>
<dbReference type="InterPro" id="IPR022380">
    <property type="entry name" value="Glu-Q_tRNA(Asp)_Synthase"/>
</dbReference>
<dbReference type="InterPro" id="IPR000924">
    <property type="entry name" value="Glu/Gln-tRNA-synth"/>
</dbReference>
<dbReference type="Proteomes" id="UP000286934">
    <property type="component" value="Unassembled WGS sequence"/>
</dbReference>
<evidence type="ECO:0000256" key="7">
    <source>
        <dbReference type="HAMAP-Rule" id="MF_01428"/>
    </source>
</evidence>
<feature type="binding site" evidence="7">
    <location>
        <position position="123"/>
    </location>
    <ligand>
        <name>Zn(2+)</name>
        <dbReference type="ChEBI" id="CHEBI:29105"/>
    </ligand>
</feature>
<dbReference type="NCBIfam" id="NF004314">
    <property type="entry name" value="PRK05710.1-3"/>
    <property type="match status" value="1"/>
</dbReference>
<evidence type="ECO:0000259" key="10">
    <source>
        <dbReference type="Pfam" id="PF00749"/>
    </source>
</evidence>
<dbReference type="GO" id="GO:0005829">
    <property type="term" value="C:cytosol"/>
    <property type="evidence" value="ECO:0007669"/>
    <property type="project" value="TreeGrafter"/>
</dbReference>
<evidence type="ECO:0000256" key="9">
    <source>
        <dbReference type="SAM" id="MobiDB-lite"/>
    </source>
</evidence>
<keyword evidence="8" id="KW-0648">Protein biosynthesis</keyword>
<dbReference type="EC" id="6.1.1.-" evidence="7"/>
<dbReference type="PRINTS" id="PR00987">
    <property type="entry name" value="TRNASYNTHGLU"/>
</dbReference>
<dbReference type="Gene3D" id="3.40.50.620">
    <property type="entry name" value="HUPs"/>
    <property type="match status" value="1"/>
</dbReference>
<comment type="cofactor">
    <cofactor evidence="7">
        <name>Zn(2+)</name>
        <dbReference type="ChEBI" id="CHEBI:29105"/>
    </cofactor>
    <text evidence="7">Binds 1 zinc ion per subunit.</text>
</comment>
<keyword evidence="1 7" id="KW-0436">Ligase</keyword>
<dbReference type="EMBL" id="PIPP01000004">
    <property type="protein sequence ID" value="RUO36207.1"/>
    <property type="molecule type" value="Genomic_DNA"/>
</dbReference>
<keyword evidence="5 7" id="KW-0067">ATP-binding</keyword>
<evidence type="ECO:0000313" key="12">
    <source>
        <dbReference type="Proteomes" id="UP000286934"/>
    </source>
</evidence>
<feature type="binding site" evidence="7">
    <location>
        <position position="192"/>
    </location>
    <ligand>
        <name>L-glutamate</name>
        <dbReference type="ChEBI" id="CHEBI:29985"/>
    </ligand>
</feature>
<dbReference type="InterPro" id="IPR049940">
    <property type="entry name" value="GluQ/Sye"/>
</dbReference>
<organism evidence="11 12">
    <name type="scientific">Aliidiomarina shirensis</name>
    <dbReference type="NCBI Taxonomy" id="1048642"/>
    <lineage>
        <taxon>Bacteria</taxon>
        <taxon>Pseudomonadati</taxon>
        <taxon>Pseudomonadota</taxon>
        <taxon>Gammaproteobacteria</taxon>
        <taxon>Alteromonadales</taxon>
        <taxon>Idiomarinaceae</taxon>
        <taxon>Aliidiomarina</taxon>
    </lineage>
</organism>
<reference evidence="12" key="1">
    <citation type="journal article" date="2018" name="Front. Microbiol.">
        <title>Genome-Based Analysis Reveals the Taxonomy and Diversity of the Family Idiomarinaceae.</title>
        <authorList>
            <person name="Liu Y."/>
            <person name="Lai Q."/>
            <person name="Shao Z."/>
        </authorList>
    </citation>
    <scope>NUCLEOTIDE SEQUENCE [LARGE SCALE GENOMIC DNA]</scope>
    <source>
        <strain evidence="12">AIS</strain>
    </source>
</reference>
<feature type="binding site" evidence="7">
    <location>
        <begin position="29"/>
        <end position="33"/>
    </location>
    <ligand>
        <name>L-glutamate</name>
        <dbReference type="ChEBI" id="CHEBI:29985"/>
    </ligand>
</feature>
<evidence type="ECO:0000313" key="11">
    <source>
        <dbReference type="EMBL" id="RUO36207.1"/>
    </source>
</evidence>
<evidence type="ECO:0000256" key="8">
    <source>
        <dbReference type="RuleBase" id="RU363037"/>
    </source>
</evidence>
<proteinExistence type="inferred from homology"/>
<evidence type="ECO:0000256" key="6">
    <source>
        <dbReference type="ARBA" id="ARBA00023146"/>
    </source>
</evidence>
<dbReference type="InterPro" id="IPR020058">
    <property type="entry name" value="Glu/Gln-tRNA-synth_Ib_cat-dom"/>
</dbReference>
<evidence type="ECO:0000256" key="4">
    <source>
        <dbReference type="ARBA" id="ARBA00022833"/>
    </source>
</evidence>
<dbReference type="InterPro" id="IPR014729">
    <property type="entry name" value="Rossmann-like_a/b/a_fold"/>
</dbReference>
<feature type="binding site" evidence="7">
    <location>
        <position position="260"/>
    </location>
    <ligand>
        <name>ATP</name>
        <dbReference type="ChEBI" id="CHEBI:30616"/>
    </ligand>
</feature>
<dbReference type="PANTHER" id="PTHR43311:SF1">
    <property type="entry name" value="GLUTAMYL-Q TRNA(ASP) SYNTHETASE"/>
    <property type="match status" value="1"/>
</dbReference>
<feature type="binding site" evidence="7">
    <location>
        <position position="135"/>
    </location>
    <ligand>
        <name>Zn(2+)</name>
        <dbReference type="ChEBI" id="CHEBI:29105"/>
    </ligand>
</feature>
<dbReference type="HAMAP" id="MF_01428">
    <property type="entry name" value="Glu_Q_tRNA_synth"/>
    <property type="match status" value="1"/>
</dbReference>
<dbReference type="NCBIfam" id="TIGR03838">
    <property type="entry name" value="queuosine_YadB"/>
    <property type="match status" value="1"/>
</dbReference>
<comment type="caution">
    <text evidence="11">The sequence shown here is derived from an EMBL/GenBank/DDBJ whole genome shotgun (WGS) entry which is preliminary data.</text>
</comment>
<dbReference type="GO" id="GO:0006400">
    <property type="term" value="P:tRNA modification"/>
    <property type="evidence" value="ECO:0007669"/>
    <property type="project" value="InterPro"/>
</dbReference>
<dbReference type="RefSeq" id="WP_126808264.1">
    <property type="nucleotide sequence ID" value="NZ_PIPP01000004.1"/>
</dbReference>
<feature type="binding site" evidence="7">
    <location>
        <position position="139"/>
    </location>
    <ligand>
        <name>Zn(2+)</name>
        <dbReference type="ChEBI" id="CHEBI:29105"/>
    </ligand>
</feature>
<evidence type="ECO:0000256" key="2">
    <source>
        <dbReference type="ARBA" id="ARBA00022723"/>
    </source>
</evidence>
<feature type="short sequence motif" description="'HIGH' region" evidence="7">
    <location>
        <begin position="32"/>
        <end position="42"/>
    </location>
</feature>
<gene>
    <name evidence="7 11" type="primary">gluQ</name>
    <name evidence="11" type="ORF">CWE13_10090</name>
</gene>
<dbReference type="GO" id="GO:0008270">
    <property type="term" value="F:zinc ion binding"/>
    <property type="evidence" value="ECO:0007669"/>
    <property type="project" value="UniProtKB-UniRule"/>
</dbReference>
<dbReference type="Pfam" id="PF00749">
    <property type="entry name" value="tRNA-synt_1c"/>
    <property type="match status" value="1"/>
</dbReference>
<dbReference type="GO" id="GO:0004818">
    <property type="term" value="F:glutamate-tRNA ligase activity"/>
    <property type="evidence" value="ECO:0007669"/>
    <property type="project" value="TreeGrafter"/>
</dbReference>
<dbReference type="GO" id="GO:0006424">
    <property type="term" value="P:glutamyl-tRNA aminoacylation"/>
    <property type="evidence" value="ECO:0007669"/>
    <property type="project" value="InterPro"/>
</dbReference>
<dbReference type="SUPFAM" id="SSF52374">
    <property type="entry name" value="Nucleotidylyl transferase"/>
    <property type="match status" value="1"/>
</dbReference>